<evidence type="ECO:0000256" key="2">
    <source>
        <dbReference type="SAM" id="SignalP"/>
    </source>
</evidence>
<feature type="chain" id="PRO_5038461505" evidence="2">
    <location>
        <begin position="20"/>
        <end position="744"/>
    </location>
</feature>
<evidence type="ECO:0000313" key="4">
    <source>
        <dbReference type="Proteomes" id="UP000823865"/>
    </source>
</evidence>
<reference evidence="3" key="1">
    <citation type="journal article" date="2021" name="PeerJ">
        <title>Extensive microbial diversity within the chicken gut microbiome revealed by metagenomics and culture.</title>
        <authorList>
            <person name="Gilroy R."/>
            <person name="Ravi A."/>
            <person name="Getino M."/>
            <person name="Pursley I."/>
            <person name="Horton D.L."/>
            <person name="Alikhan N.F."/>
            <person name="Baker D."/>
            <person name="Gharbi K."/>
            <person name="Hall N."/>
            <person name="Watson M."/>
            <person name="Adriaenssens E.M."/>
            <person name="Foster-Nyarko E."/>
            <person name="Jarju S."/>
            <person name="Secka A."/>
            <person name="Antonio M."/>
            <person name="Oren A."/>
            <person name="Chaudhuri R.R."/>
            <person name="La Ragione R."/>
            <person name="Hildebrand F."/>
            <person name="Pallen M.J."/>
        </authorList>
    </citation>
    <scope>NUCLEOTIDE SEQUENCE</scope>
    <source>
        <strain evidence="3">G3-2149</strain>
    </source>
</reference>
<gene>
    <name evidence="3" type="ORF">H9789_03460</name>
</gene>
<name>A0A9E2L531_9BACT</name>
<feature type="region of interest" description="Disordered" evidence="1">
    <location>
        <begin position="486"/>
        <end position="505"/>
    </location>
</feature>
<proteinExistence type="predicted"/>
<dbReference type="EMBL" id="JAHLFU010000063">
    <property type="protein sequence ID" value="MBU3852879.1"/>
    <property type="molecule type" value="Genomic_DNA"/>
</dbReference>
<feature type="compositionally biased region" description="Polar residues" evidence="1">
    <location>
        <begin position="486"/>
        <end position="502"/>
    </location>
</feature>
<evidence type="ECO:0000313" key="3">
    <source>
        <dbReference type="EMBL" id="MBU3852879.1"/>
    </source>
</evidence>
<keyword evidence="2" id="KW-0732">Signal</keyword>
<comment type="caution">
    <text evidence="3">The sequence shown here is derived from an EMBL/GenBank/DDBJ whole genome shotgun (WGS) entry which is preliminary data.</text>
</comment>
<feature type="signal peptide" evidence="2">
    <location>
        <begin position="1"/>
        <end position="19"/>
    </location>
</feature>
<organism evidence="3 4">
    <name type="scientific">Candidatus Paraprevotella stercoravium</name>
    <dbReference type="NCBI Taxonomy" id="2838725"/>
    <lineage>
        <taxon>Bacteria</taxon>
        <taxon>Pseudomonadati</taxon>
        <taxon>Bacteroidota</taxon>
        <taxon>Bacteroidia</taxon>
        <taxon>Bacteroidales</taxon>
        <taxon>Prevotellaceae</taxon>
        <taxon>Paraprevotella</taxon>
    </lineage>
</organism>
<dbReference type="AlphaFoldDB" id="A0A9E2L531"/>
<dbReference type="Proteomes" id="UP000823865">
    <property type="component" value="Unassembled WGS sequence"/>
</dbReference>
<sequence>MKKSIVALAGMAFAVSGFAQEIGTIGETVTQVADLESGTYLMYANIPTGGTDGKVPGYVYYNSARTDRPFDVAPDVSFTGTVSQEQAKFLWTVTKTADGKYTFTHQQSGMYLPVDPDRNKNMASPETKAMAELTVADRATGIALIYDKEGINKGPWSIFVNKVSDQESNLSYWSTYISGDASQVADDEVKFHFQKVTVTGDIYDYPFQLSDAPSNGQFAENTHWYLLTLSNSYLRYDANTNEVPAGTKGYGNEYWWAFTKGDNGAVKVYNKAAGANKVLSAGNPNGDGNTGGNTRAQLLDINEIPEGNNTMWDLTASTSIAGQDGFNLDREGNESVKANLRNGYMAFWTDGAGEGSTFWVSSPENEVNKFDLATISEYQEKAKAMNAVGTLKDNVLEEVQNCLTTATPENLLRAQTLLNDPESEAIKLNTSAYYRLTTPGRNEKTYMTMNADHLTGTNYDASNASLIWKLNGDAASGYTMANQGRFAQQPPKTSQSAPSTGNADEASKFNLNKINKRIGLWGIKPENDGLHLDAGYNIVGWTNGDASEWYLVEAADIETEITAAGYATVNYPFAVQVPEGVTAYTGTANAEKGVFSLNAIETGIIPANTPVILEGDANNVYTLNIVTEEVAPIKNNALSGIFLSQEIASESNAYILGNGNSGVGFYQMSADDRTLGSNKAYLELPASMSHIRSITIGGPTTGIEDTVAEGAETEEYYDLQGRRVMNPVKGIYVTKSGKKVLFNK</sequence>
<evidence type="ECO:0000256" key="1">
    <source>
        <dbReference type="SAM" id="MobiDB-lite"/>
    </source>
</evidence>
<accession>A0A9E2L531</accession>
<protein>
    <submittedName>
        <fullName evidence="3">Uncharacterized protein</fullName>
    </submittedName>
</protein>
<reference evidence="3" key="2">
    <citation type="submission" date="2021-04" db="EMBL/GenBank/DDBJ databases">
        <authorList>
            <person name="Gilroy R."/>
        </authorList>
    </citation>
    <scope>NUCLEOTIDE SEQUENCE</scope>
    <source>
        <strain evidence="3">G3-2149</strain>
    </source>
</reference>